<proteinExistence type="predicted"/>
<feature type="region of interest" description="Disordered" evidence="1">
    <location>
        <begin position="195"/>
        <end position="230"/>
    </location>
</feature>
<dbReference type="AlphaFoldDB" id="A0A8J5TK12"/>
<evidence type="ECO:0000313" key="2">
    <source>
        <dbReference type="EMBL" id="KAG7175995.1"/>
    </source>
</evidence>
<evidence type="ECO:0000256" key="1">
    <source>
        <dbReference type="SAM" id="MobiDB-lite"/>
    </source>
</evidence>
<organism evidence="2 3">
    <name type="scientific">Homarus americanus</name>
    <name type="common">American lobster</name>
    <dbReference type="NCBI Taxonomy" id="6706"/>
    <lineage>
        <taxon>Eukaryota</taxon>
        <taxon>Metazoa</taxon>
        <taxon>Ecdysozoa</taxon>
        <taxon>Arthropoda</taxon>
        <taxon>Crustacea</taxon>
        <taxon>Multicrustacea</taxon>
        <taxon>Malacostraca</taxon>
        <taxon>Eumalacostraca</taxon>
        <taxon>Eucarida</taxon>
        <taxon>Decapoda</taxon>
        <taxon>Pleocyemata</taxon>
        <taxon>Astacidea</taxon>
        <taxon>Nephropoidea</taxon>
        <taxon>Nephropidae</taxon>
        <taxon>Homarus</taxon>
    </lineage>
</organism>
<comment type="caution">
    <text evidence="2">The sequence shown here is derived from an EMBL/GenBank/DDBJ whole genome shotgun (WGS) entry which is preliminary data.</text>
</comment>
<dbReference type="EMBL" id="JAHLQT010004419">
    <property type="protein sequence ID" value="KAG7175995.1"/>
    <property type="molecule type" value="Genomic_DNA"/>
</dbReference>
<reference evidence="2" key="1">
    <citation type="journal article" date="2021" name="Sci. Adv.">
        <title>The American lobster genome reveals insights on longevity, neural, and immune adaptations.</title>
        <authorList>
            <person name="Polinski J.M."/>
            <person name="Zimin A.V."/>
            <person name="Clark K.F."/>
            <person name="Kohn A.B."/>
            <person name="Sadowski N."/>
            <person name="Timp W."/>
            <person name="Ptitsyn A."/>
            <person name="Khanna P."/>
            <person name="Romanova D.Y."/>
            <person name="Williams P."/>
            <person name="Greenwood S.J."/>
            <person name="Moroz L.L."/>
            <person name="Walt D.R."/>
            <person name="Bodnar A.G."/>
        </authorList>
    </citation>
    <scope>NUCLEOTIDE SEQUENCE</scope>
    <source>
        <strain evidence="2">GMGI-L3</strain>
    </source>
</reference>
<evidence type="ECO:0000313" key="3">
    <source>
        <dbReference type="Proteomes" id="UP000747542"/>
    </source>
</evidence>
<name>A0A8J5TK12_HOMAM</name>
<gene>
    <name evidence="2" type="ORF">Hamer_G016951</name>
</gene>
<accession>A0A8J5TK12</accession>
<protein>
    <submittedName>
        <fullName evidence="2">Uncharacterized protein</fullName>
    </submittedName>
</protein>
<keyword evidence="3" id="KW-1185">Reference proteome</keyword>
<dbReference type="Proteomes" id="UP000747542">
    <property type="component" value="Unassembled WGS sequence"/>
</dbReference>
<sequence length="248" mass="27500">MVESYHGRPTYHRCCGQVRGRGHTESQLYCWTFSSCSILSWHVNSKEVPMKYTFSYAPVLHPDGLETSTLELRLRLRKSHFSRGVIVLRCKATVAALYTRSDHDFLQLEGRKLQPIVLEQRDSQISGGVKHGSRCDQLAASGAAAATYATVDHLALMAKRHYIGKRATISHKPPQGYQLHNLSWIINNPTRATSLNPSSGLPSHQAFPPRATNPPNLPSQGYQPTKPSKGYFLPSGPLLANVSVNQLS</sequence>